<dbReference type="Gene3D" id="1.10.357.10">
    <property type="entry name" value="Tetracycline Repressor, domain 2"/>
    <property type="match status" value="1"/>
</dbReference>
<proteinExistence type="predicted"/>
<dbReference type="InterPro" id="IPR009057">
    <property type="entry name" value="Homeodomain-like_sf"/>
</dbReference>
<dbReference type="PANTHER" id="PTHR30055">
    <property type="entry name" value="HTH-TYPE TRANSCRIPTIONAL REGULATOR RUTR"/>
    <property type="match status" value="1"/>
</dbReference>
<dbReference type="InterPro" id="IPR050109">
    <property type="entry name" value="HTH-type_TetR-like_transc_reg"/>
</dbReference>
<evidence type="ECO:0000256" key="4">
    <source>
        <dbReference type="PROSITE-ProRule" id="PRU00335"/>
    </source>
</evidence>
<organism evidence="6 7">
    <name type="scientific">Rhodopseudomonas palustris</name>
    <dbReference type="NCBI Taxonomy" id="1076"/>
    <lineage>
        <taxon>Bacteria</taxon>
        <taxon>Pseudomonadati</taxon>
        <taxon>Pseudomonadota</taxon>
        <taxon>Alphaproteobacteria</taxon>
        <taxon>Hyphomicrobiales</taxon>
        <taxon>Nitrobacteraceae</taxon>
        <taxon>Rhodopseudomonas</taxon>
    </lineage>
</organism>
<keyword evidence="1" id="KW-0805">Transcription regulation</keyword>
<dbReference type="Proteomes" id="UP000782519">
    <property type="component" value="Unassembled WGS sequence"/>
</dbReference>
<evidence type="ECO:0000259" key="5">
    <source>
        <dbReference type="PROSITE" id="PS50977"/>
    </source>
</evidence>
<dbReference type="InterPro" id="IPR011075">
    <property type="entry name" value="TetR_C"/>
</dbReference>
<dbReference type="GO" id="GO:0003700">
    <property type="term" value="F:DNA-binding transcription factor activity"/>
    <property type="evidence" value="ECO:0007669"/>
    <property type="project" value="TreeGrafter"/>
</dbReference>
<feature type="domain" description="HTH tetR-type" evidence="5">
    <location>
        <begin position="15"/>
        <end position="75"/>
    </location>
</feature>
<dbReference type="InterPro" id="IPR036271">
    <property type="entry name" value="Tet_transcr_reg_TetR-rel_C_sf"/>
</dbReference>
<dbReference type="SUPFAM" id="SSF46689">
    <property type="entry name" value="Homeodomain-like"/>
    <property type="match status" value="1"/>
</dbReference>
<keyword evidence="3" id="KW-0804">Transcription</keyword>
<dbReference type="GO" id="GO:0000976">
    <property type="term" value="F:transcription cis-regulatory region binding"/>
    <property type="evidence" value="ECO:0007669"/>
    <property type="project" value="TreeGrafter"/>
</dbReference>
<comment type="caution">
    <text evidence="6">The sequence shown here is derived from an EMBL/GenBank/DDBJ whole genome shotgun (WGS) entry which is preliminary data.</text>
</comment>
<dbReference type="SUPFAM" id="SSF48498">
    <property type="entry name" value="Tetracyclin repressor-like, C-terminal domain"/>
    <property type="match status" value="1"/>
</dbReference>
<keyword evidence="2 4" id="KW-0238">DNA-binding</keyword>
<dbReference type="PANTHER" id="PTHR30055:SF148">
    <property type="entry name" value="TETR-FAMILY TRANSCRIPTIONAL REGULATOR"/>
    <property type="match status" value="1"/>
</dbReference>
<evidence type="ECO:0000256" key="3">
    <source>
        <dbReference type="ARBA" id="ARBA00023163"/>
    </source>
</evidence>
<gene>
    <name evidence="6" type="ORF">HZA66_23065</name>
</gene>
<evidence type="ECO:0000313" key="7">
    <source>
        <dbReference type="Proteomes" id="UP000782519"/>
    </source>
</evidence>
<name>A0A933S5C4_RHOPL</name>
<sequence>MQKKATLRAGRPRDENVHRAILEATRDLIREEGYSSFSIEGVAARAGVAKQSIYRRWASKGALLVDLYMDGLQATCPAPPGGFAVDLLAVMLQTTKRLEDAAYKNLLKGLVIEAQTDPEIRKMVLERIIEPRRQAAMDVIRRAVRSGELMAGVDADMLVDFVFGAVWFNLLLGEATADNRLARRMVDTIQALMAPSTTDKLKDGPRTRSPKKAR</sequence>
<dbReference type="Pfam" id="PF16859">
    <property type="entry name" value="TetR_C_11"/>
    <property type="match status" value="1"/>
</dbReference>
<dbReference type="PRINTS" id="PR00455">
    <property type="entry name" value="HTHTETR"/>
</dbReference>
<evidence type="ECO:0000256" key="2">
    <source>
        <dbReference type="ARBA" id="ARBA00023125"/>
    </source>
</evidence>
<evidence type="ECO:0000256" key="1">
    <source>
        <dbReference type="ARBA" id="ARBA00023015"/>
    </source>
</evidence>
<dbReference type="InterPro" id="IPR001647">
    <property type="entry name" value="HTH_TetR"/>
</dbReference>
<dbReference type="AlphaFoldDB" id="A0A933S5C4"/>
<dbReference type="Gene3D" id="1.10.10.60">
    <property type="entry name" value="Homeodomain-like"/>
    <property type="match status" value="1"/>
</dbReference>
<accession>A0A933S5C4</accession>
<protein>
    <submittedName>
        <fullName evidence="6">TetR/AcrR family transcriptional regulator</fullName>
    </submittedName>
</protein>
<dbReference type="Pfam" id="PF00440">
    <property type="entry name" value="TetR_N"/>
    <property type="match status" value="1"/>
</dbReference>
<dbReference type="PROSITE" id="PS50977">
    <property type="entry name" value="HTH_TETR_2"/>
    <property type="match status" value="1"/>
</dbReference>
<evidence type="ECO:0000313" key="6">
    <source>
        <dbReference type="EMBL" id="MBI5132333.1"/>
    </source>
</evidence>
<dbReference type="EMBL" id="JACRJB010000066">
    <property type="protein sequence ID" value="MBI5132333.1"/>
    <property type="molecule type" value="Genomic_DNA"/>
</dbReference>
<feature type="DNA-binding region" description="H-T-H motif" evidence="4">
    <location>
        <begin position="38"/>
        <end position="57"/>
    </location>
</feature>
<reference evidence="6" key="1">
    <citation type="submission" date="2020-07" db="EMBL/GenBank/DDBJ databases">
        <title>Huge and variable diversity of episymbiotic CPR bacteria and DPANN archaea in groundwater ecosystems.</title>
        <authorList>
            <person name="He C.Y."/>
            <person name="Keren R."/>
            <person name="Whittaker M."/>
            <person name="Farag I.F."/>
            <person name="Doudna J."/>
            <person name="Cate J.H.D."/>
            <person name="Banfield J.F."/>
        </authorList>
    </citation>
    <scope>NUCLEOTIDE SEQUENCE</scope>
    <source>
        <strain evidence="6">NC_groundwater_1818_Pr3_B-0.1um_66_35</strain>
    </source>
</reference>